<dbReference type="InterPro" id="IPR021130">
    <property type="entry name" value="PRib-ATP_PPHydrolase-like"/>
</dbReference>
<dbReference type="Pfam" id="PF01503">
    <property type="entry name" value="PRA-PH"/>
    <property type="match status" value="1"/>
</dbReference>
<name>A0AAJ6FGW3_CARRU</name>
<gene>
    <name evidence="1" type="ORF">MEJ65_00140</name>
</gene>
<dbReference type="RefSeq" id="WP_280956079.1">
    <property type="nucleotide sequence ID" value="NZ_CP092145.1"/>
</dbReference>
<sequence>MIKKIIKIIKKKILESKSYSIFILKNNFDFLIKKMFEELNEIMISLQKYKIHKNCYNRYLLIKEVCDLLYHLLLFIIYNNFSFFEIEKEFFRRTKISGEKEKKYR</sequence>
<protein>
    <recommendedName>
        <fullName evidence="3">Phosphoribosyl-ATP diphosphatase</fullName>
    </recommendedName>
</protein>
<dbReference type="Gene3D" id="1.10.287.1080">
    <property type="entry name" value="MazG-like"/>
    <property type="match status" value="1"/>
</dbReference>
<evidence type="ECO:0008006" key="3">
    <source>
        <dbReference type="Google" id="ProtNLM"/>
    </source>
</evidence>
<dbReference type="EMBL" id="CP092148">
    <property type="protein sequence ID" value="WGS67275.1"/>
    <property type="molecule type" value="Genomic_DNA"/>
</dbReference>
<dbReference type="SUPFAM" id="SSF101386">
    <property type="entry name" value="all-alpha NTP pyrophosphatases"/>
    <property type="match status" value="1"/>
</dbReference>
<proteinExistence type="predicted"/>
<dbReference type="Proteomes" id="UP001237869">
    <property type="component" value="Chromosome"/>
</dbReference>
<organism evidence="1 2">
    <name type="scientific">Carsonella ruddii</name>
    <dbReference type="NCBI Taxonomy" id="114186"/>
    <lineage>
        <taxon>Bacteria</taxon>
        <taxon>Pseudomonadati</taxon>
        <taxon>Pseudomonadota</taxon>
        <taxon>Gammaproteobacteria</taxon>
        <taxon>Oceanospirillales</taxon>
        <taxon>Halomonadaceae</taxon>
        <taxon>Zymobacter group</taxon>
        <taxon>Candidatus Carsonella</taxon>
    </lineage>
</organism>
<accession>A0AAJ6FGW3</accession>
<evidence type="ECO:0000313" key="1">
    <source>
        <dbReference type="EMBL" id="WGS67275.1"/>
    </source>
</evidence>
<reference evidence="1" key="1">
    <citation type="submission" date="2022-02" db="EMBL/GenBank/DDBJ databases">
        <title>Long-read sequencing of the primary endosymbionts of Cacopsylla melanoneura.</title>
        <authorList>
            <person name="Dittmer J."/>
            <person name="Corretto E."/>
            <person name="Stauffer C."/>
            <person name="Schuler H."/>
        </authorList>
    </citation>
    <scope>NUCLEOTIDE SEQUENCE</scope>
    <source>
        <strain evidence="1">Cmel4</strain>
    </source>
</reference>
<dbReference type="AlphaFoldDB" id="A0AAJ6FGW3"/>
<evidence type="ECO:0000313" key="2">
    <source>
        <dbReference type="Proteomes" id="UP001237869"/>
    </source>
</evidence>